<dbReference type="Proteomes" id="UP000789390">
    <property type="component" value="Unassembled WGS sequence"/>
</dbReference>
<protein>
    <recommendedName>
        <fullName evidence="3">DUF659 domain-containing protein</fullName>
    </recommendedName>
</protein>
<comment type="caution">
    <text evidence="1">The sequence shown here is derived from an EMBL/GenBank/DDBJ whole genome shotgun (WGS) entry which is preliminary data.</text>
</comment>
<proteinExistence type="predicted"/>
<organism evidence="1 2">
    <name type="scientific">Daphnia galeata</name>
    <dbReference type="NCBI Taxonomy" id="27404"/>
    <lineage>
        <taxon>Eukaryota</taxon>
        <taxon>Metazoa</taxon>
        <taxon>Ecdysozoa</taxon>
        <taxon>Arthropoda</taxon>
        <taxon>Crustacea</taxon>
        <taxon>Branchiopoda</taxon>
        <taxon>Diplostraca</taxon>
        <taxon>Cladocera</taxon>
        <taxon>Anomopoda</taxon>
        <taxon>Daphniidae</taxon>
        <taxon>Daphnia</taxon>
    </lineage>
</organism>
<keyword evidence="2" id="KW-1185">Reference proteome</keyword>
<evidence type="ECO:0000313" key="1">
    <source>
        <dbReference type="EMBL" id="CAH0112085.1"/>
    </source>
</evidence>
<sequence>MMRRSACLVVRRVVGKCDYDVIAKLPESVYEEFHILDKVKATITDNGSNFLKAFRLDGSTSKHQLVTHFPAPVMTDKASTSNSNKSNRLVHEDEDILDARRLKF</sequence>
<evidence type="ECO:0000313" key="2">
    <source>
        <dbReference type="Proteomes" id="UP000789390"/>
    </source>
</evidence>
<gene>
    <name evidence="1" type="ORF">DGAL_LOCUS15797</name>
</gene>
<dbReference type="EMBL" id="CAKKLH010000322">
    <property type="protein sequence ID" value="CAH0112085.1"/>
    <property type="molecule type" value="Genomic_DNA"/>
</dbReference>
<dbReference type="AlphaFoldDB" id="A0A8J2RYZ3"/>
<reference evidence="1" key="1">
    <citation type="submission" date="2021-11" db="EMBL/GenBank/DDBJ databases">
        <authorList>
            <person name="Schell T."/>
        </authorList>
    </citation>
    <scope>NUCLEOTIDE SEQUENCE</scope>
    <source>
        <strain evidence="1">M5</strain>
    </source>
</reference>
<accession>A0A8J2RYZ3</accession>
<evidence type="ECO:0008006" key="3">
    <source>
        <dbReference type="Google" id="ProtNLM"/>
    </source>
</evidence>
<dbReference type="OrthoDB" id="8195018at2759"/>
<name>A0A8J2RYZ3_9CRUS</name>